<feature type="chain" id="PRO_5046362751" evidence="2">
    <location>
        <begin position="26"/>
        <end position="333"/>
    </location>
</feature>
<dbReference type="Pfam" id="PF14016">
    <property type="entry name" value="DUF4232"/>
    <property type="match status" value="1"/>
</dbReference>
<protein>
    <submittedName>
        <fullName evidence="4">DUF4232 domain-containing protein</fullName>
    </submittedName>
</protein>
<dbReference type="Proteomes" id="UP001603418">
    <property type="component" value="Unassembled WGS sequence"/>
</dbReference>
<dbReference type="RefSeq" id="WP_051815805.1">
    <property type="nucleotide sequence ID" value="NZ_JBEYZS010000232.1"/>
</dbReference>
<evidence type="ECO:0000259" key="3">
    <source>
        <dbReference type="Pfam" id="PF14016"/>
    </source>
</evidence>
<dbReference type="PROSITE" id="PS51257">
    <property type="entry name" value="PROKAR_LIPOPROTEIN"/>
    <property type="match status" value="1"/>
</dbReference>
<feature type="signal peptide" evidence="2">
    <location>
        <begin position="1"/>
        <end position="25"/>
    </location>
</feature>
<feature type="compositionally biased region" description="Low complexity" evidence="1">
    <location>
        <begin position="65"/>
        <end position="79"/>
    </location>
</feature>
<dbReference type="InterPro" id="IPR025326">
    <property type="entry name" value="DUF4232"/>
</dbReference>
<proteinExistence type="predicted"/>
<accession>A0ABW6Z3D3</accession>
<feature type="compositionally biased region" description="Basic and acidic residues" evidence="1">
    <location>
        <begin position="52"/>
        <end position="62"/>
    </location>
</feature>
<evidence type="ECO:0000256" key="1">
    <source>
        <dbReference type="SAM" id="MobiDB-lite"/>
    </source>
</evidence>
<organism evidence="4 5">
    <name type="scientific">Streptomyces eurythermus</name>
    <dbReference type="NCBI Taxonomy" id="42237"/>
    <lineage>
        <taxon>Bacteria</taxon>
        <taxon>Bacillati</taxon>
        <taxon>Actinomycetota</taxon>
        <taxon>Actinomycetes</taxon>
        <taxon>Kitasatosporales</taxon>
        <taxon>Streptomycetaceae</taxon>
        <taxon>Streptomyces</taxon>
    </lineage>
</organism>
<sequence length="333" mass="34509">MRRPADLRRPSAAPLPLLSALAATAVLLTACGTERAGPGSTDARASASQEVTRIDDPGKDGVRITSLTLPPASPSPTRSGYLVSADKLPTDSDSGISATYEVTNDGTETWTYSVVFTFVSADGGAMANQTETVRDVGPGQTVRGTVRAGHLPPSTPRVTGAKVFQVTKVPAGEAPAAPGTCPASGIRVSADQGEAAMGLRVVGLHLDNCGKHAYTVEGYPLLELLDDELRHVDGVRILHGSGEITTGAGPDEPPRPVRLNPGESATAGLVWRNTTELGTPVNVPHVRVRAQAGADPVTVTPHLDLGTTGKLGVRPWKKAEPQEPPAGRQTDSP</sequence>
<gene>
    <name evidence="4" type="ORF">ACF1HC_29250</name>
</gene>
<reference evidence="4 5" key="1">
    <citation type="submission" date="2024-10" db="EMBL/GenBank/DDBJ databases">
        <title>The Natural Products Discovery Center: Release of the First 8490 Sequenced Strains for Exploring Actinobacteria Biosynthetic Diversity.</title>
        <authorList>
            <person name="Kalkreuter E."/>
            <person name="Kautsar S.A."/>
            <person name="Yang D."/>
            <person name="Bader C.D."/>
            <person name="Teijaro C.N."/>
            <person name="Fluegel L."/>
            <person name="Davis C.M."/>
            <person name="Simpson J.R."/>
            <person name="Lauterbach L."/>
            <person name="Steele A.D."/>
            <person name="Gui C."/>
            <person name="Meng S."/>
            <person name="Li G."/>
            <person name="Viehrig K."/>
            <person name="Ye F."/>
            <person name="Su P."/>
            <person name="Kiefer A.F."/>
            <person name="Nichols A."/>
            <person name="Cepeda A.J."/>
            <person name="Yan W."/>
            <person name="Fan B."/>
            <person name="Jiang Y."/>
            <person name="Adhikari A."/>
            <person name="Zheng C.-J."/>
            <person name="Schuster L."/>
            <person name="Cowan T.M."/>
            <person name="Smanski M.J."/>
            <person name="Chevrette M.G."/>
            <person name="De Carvalho L.P.S."/>
            <person name="Shen B."/>
        </authorList>
    </citation>
    <scope>NUCLEOTIDE SEQUENCE [LARGE SCALE GENOMIC DNA]</scope>
    <source>
        <strain evidence="4 5">NPDC013366</strain>
    </source>
</reference>
<evidence type="ECO:0000313" key="5">
    <source>
        <dbReference type="Proteomes" id="UP001603418"/>
    </source>
</evidence>
<feature type="region of interest" description="Disordered" evidence="1">
    <location>
        <begin position="293"/>
        <end position="333"/>
    </location>
</feature>
<feature type="domain" description="DUF4232" evidence="3">
    <location>
        <begin position="181"/>
        <end position="316"/>
    </location>
</feature>
<keyword evidence="5" id="KW-1185">Reference proteome</keyword>
<name>A0ABW6Z3D3_9ACTN</name>
<comment type="caution">
    <text evidence="4">The sequence shown here is derived from an EMBL/GenBank/DDBJ whole genome shotgun (WGS) entry which is preliminary data.</text>
</comment>
<evidence type="ECO:0000256" key="2">
    <source>
        <dbReference type="SAM" id="SignalP"/>
    </source>
</evidence>
<keyword evidence="2" id="KW-0732">Signal</keyword>
<feature type="region of interest" description="Disordered" evidence="1">
    <location>
        <begin position="33"/>
        <end position="88"/>
    </location>
</feature>
<dbReference type="EMBL" id="JBICBM010000015">
    <property type="protein sequence ID" value="MFF9885646.1"/>
    <property type="molecule type" value="Genomic_DNA"/>
</dbReference>
<evidence type="ECO:0000313" key="4">
    <source>
        <dbReference type="EMBL" id="MFF9885646.1"/>
    </source>
</evidence>